<dbReference type="HOGENOM" id="CLU_000288_21_15_1"/>
<dbReference type="InterPro" id="IPR052059">
    <property type="entry name" value="CR_Ser/Thr_kinase"/>
</dbReference>
<feature type="domain" description="Death" evidence="13">
    <location>
        <begin position="30"/>
        <end position="78"/>
    </location>
</feature>
<evidence type="ECO:0000256" key="4">
    <source>
        <dbReference type="ARBA" id="ARBA00022679"/>
    </source>
</evidence>
<evidence type="ECO:0000256" key="10">
    <source>
        <dbReference type="PROSITE-ProRule" id="PRU10141"/>
    </source>
</evidence>
<keyword evidence="3 11" id="KW-0723">Serine/threonine-protein kinase</keyword>
<reference evidence="15" key="2">
    <citation type="submission" date="2024-08" db="UniProtKB">
        <authorList>
            <consortium name="EnsemblMetazoa"/>
        </authorList>
    </citation>
    <scope>IDENTIFICATION</scope>
</reference>
<protein>
    <recommendedName>
        <fullName evidence="2">non-specific serine/threonine protein kinase</fullName>
        <ecNumber evidence="2">2.7.11.1</ecNumber>
    </recommendedName>
</protein>
<dbReference type="Gene3D" id="3.30.200.20">
    <property type="entry name" value="Phosphorylase Kinase, domain 1"/>
    <property type="match status" value="1"/>
</dbReference>
<dbReference type="PROSITE" id="PS00108">
    <property type="entry name" value="PROTEIN_KINASE_ST"/>
    <property type="match status" value="1"/>
</dbReference>
<evidence type="ECO:0000313" key="16">
    <source>
        <dbReference type="Proteomes" id="UP000019118"/>
    </source>
</evidence>
<keyword evidence="7 10" id="KW-0067">ATP-binding</keyword>
<dbReference type="InterPro" id="IPR017441">
    <property type="entry name" value="Protein_kinase_ATP_BS"/>
</dbReference>
<evidence type="ECO:0000256" key="11">
    <source>
        <dbReference type="RuleBase" id="RU000304"/>
    </source>
</evidence>
<evidence type="ECO:0000256" key="2">
    <source>
        <dbReference type="ARBA" id="ARBA00012513"/>
    </source>
</evidence>
<dbReference type="PANTHER" id="PTHR47973">
    <property type="entry name" value="CYSTEINE-RICH RECEPTOR-LIKE PROTEIN KINASE 3"/>
    <property type="match status" value="1"/>
</dbReference>
<evidence type="ECO:0000256" key="3">
    <source>
        <dbReference type="ARBA" id="ARBA00022527"/>
    </source>
</evidence>
<dbReference type="SMART" id="SM00220">
    <property type="entry name" value="S_TKc"/>
    <property type="match status" value="1"/>
</dbReference>
<evidence type="ECO:0000313" key="14">
    <source>
        <dbReference type="EMBL" id="ENN77083.1"/>
    </source>
</evidence>
<evidence type="ECO:0000259" key="13">
    <source>
        <dbReference type="PROSITE" id="PS50017"/>
    </source>
</evidence>
<dbReference type="PROSITE" id="PS50011">
    <property type="entry name" value="PROTEIN_KINASE_DOM"/>
    <property type="match status" value="1"/>
</dbReference>
<dbReference type="InterPro" id="IPR011009">
    <property type="entry name" value="Kinase-like_dom_sf"/>
</dbReference>
<comment type="similarity">
    <text evidence="1">Belongs to the protein kinase superfamily. TKL Ser/Thr protein kinase family. Pelle subfamily.</text>
</comment>
<dbReference type="SUPFAM" id="SSF47986">
    <property type="entry name" value="DEATH domain"/>
    <property type="match status" value="1"/>
</dbReference>
<dbReference type="InterPro" id="IPR011029">
    <property type="entry name" value="DEATH-like_dom_sf"/>
</dbReference>
<feature type="non-terminal residue" evidence="14">
    <location>
        <position position="1"/>
    </location>
</feature>
<comment type="catalytic activity">
    <reaction evidence="8">
        <text>L-threonyl-[protein] + ATP = O-phospho-L-threonyl-[protein] + ADP + H(+)</text>
        <dbReference type="Rhea" id="RHEA:46608"/>
        <dbReference type="Rhea" id="RHEA-COMP:11060"/>
        <dbReference type="Rhea" id="RHEA-COMP:11605"/>
        <dbReference type="ChEBI" id="CHEBI:15378"/>
        <dbReference type="ChEBI" id="CHEBI:30013"/>
        <dbReference type="ChEBI" id="CHEBI:30616"/>
        <dbReference type="ChEBI" id="CHEBI:61977"/>
        <dbReference type="ChEBI" id="CHEBI:456216"/>
        <dbReference type="EC" id="2.7.11.1"/>
    </reaction>
</comment>
<dbReference type="InterPro" id="IPR008271">
    <property type="entry name" value="Ser/Thr_kinase_AS"/>
</dbReference>
<evidence type="ECO:0000256" key="7">
    <source>
        <dbReference type="ARBA" id="ARBA00022840"/>
    </source>
</evidence>
<keyword evidence="4" id="KW-0808">Transferase</keyword>
<keyword evidence="6" id="KW-0418">Kinase</keyword>
<dbReference type="FunFam" id="1.10.510.10:FF:000754">
    <property type="entry name" value="Interleukin-1 receptor-associated kinase"/>
    <property type="match status" value="1"/>
</dbReference>
<feature type="domain" description="Protein kinase" evidence="12">
    <location>
        <begin position="202"/>
        <end position="478"/>
    </location>
</feature>
<dbReference type="GO" id="GO:0031349">
    <property type="term" value="P:positive regulation of defense response"/>
    <property type="evidence" value="ECO:0007669"/>
    <property type="project" value="UniProtKB-ARBA"/>
</dbReference>
<dbReference type="PROSITE" id="PS50017">
    <property type="entry name" value="DEATH_DOMAIN"/>
    <property type="match status" value="1"/>
</dbReference>
<proteinExistence type="inferred from homology"/>
<dbReference type="Gene3D" id="1.10.510.10">
    <property type="entry name" value="Transferase(Phosphotransferase) domain 1"/>
    <property type="match status" value="1"/>
</dbReference>
<dbReference type="SUPFAM" id="SSF56112">
    <property type="entry name" value="Protein kinase-like (PK-like)"/>
    <property type="match status" value="1"/>
</dbReference>
<dbReference type="EnsemblMetazoa" id="XM_019904469.1">
    <property type="protein sequence ID" value="XP_019760028.1"/>
    <property type="gene ID" value="LOC109537660"/>
</dbReference>
<dbReference type="InterPro" id="IPR000719">
    <property type="entry name" value="Prot_kinase_dom"/>
</dbReference>
<comment type="catalytic activity">
    <reaction evidence="9">
        <text>L-seryl-[protein] + ATP = O-phospho-L-seryl-[protein] + ADP + H(+)</text>
        <dbReference type="Rhea" id="RHEA:17989"/>
        <dbReference type="Rhea" id="RHEA-COMP:9863"/>
        <dbReference type="Rhea" id="RHEA-COMP:11604"/>
        <dbReference type="ChEBI" id="CHEBI:15378"/>
        <dbReference type="ChEBI" id="CHEBI:29999"/>
        <dbReference type="ChEBI" id="CHEBI:30616"/>
        <dbReference type="ChEBI" id="CHEBI:83421"/>
        <dbReference type="ChEBI" id="CHEBI:456216"/>
        <dbReference type="EC" id="2.7.11.1"/>
    </reaction>
</comment>
<dbReference type="KEGG" id="dpa:109537660"/>
<dbReference type="InterPro" id="IPR000488">
    <property type="entry name" value="Death_dom"/>
</dbReference>
<dbReference type="GO" id="GO:0045087">
    <property type="term" value="P:innate immune response"/>
    <property type="evidence" value="ECO:0007669"/>
    <property type="project" value="UniProtKB-ARBA"/>
</dbReference>
<evidence type="ECO:0000256" key="8">
    <source>
        <dbReference type="ARBA" id="ARBA00047899"/>
    </source>
</evidence>
<sequence length="479" mass="54175">MSSPKPPMYIYHLPYEERRKLCQLLDQRSKWEQLGKHMNFDDLTIAGLKTEVFRRQSPANELLTMWGQLNHTVLELFILLNRISLYPGMALLRAFVDDKYHVLIKEDNMPERAAKLQIRDPKVPTANFNKSAAKTLSKRPNIDQTTDNNVTKNGHLVANNSSPNAPVVQRDSSKVLSACVASSAGATPHIPYPELEIATENWNAHHILGQGGFGIVFKGTWKWTQVAIKRLETKEQSRKDFSELIRQSVTELHCLNAYRHDNILPLYGYSIGGPHPCLIYQYMPGGSLDSRIRTRDHSKVLSWPTRLKIATGTARGLQFLHTTLHGNKPLIHGDIKSANILLDLMDQPRIGDFGLAREGPERHYTHIQVTKVQGTLPYLPEEFLRSKQFSTKIDTYSFGVVLFELATARSPAGDNKRLLKDQVVNHPQENLLQLKDAKAEGGEFIFAELVRIGKTCVQKRAKDRPEMVSVLLLLDKVAV</sequence>
<dbReference type="Pfam" id="PF07714">
    <property type="entry name" value="PK_Tyr_Ser-Thr"/>
    <property type="match status" value="1"/>
</dbReference>
<organism evidence="14">
    <name type="scientific">Dendroctonus ponderosae</name>
    <name type="common">Mountain pine beetle</name>
    <dbReference type="NCBI Taxonomy" id="77166"/>
    <lineage>
        <taxon>Eukaryota</taxon>
        <taxon>Metazoa</taxon>
        <taxon>Ecdysozoa</taxon>
        <taxon>Arthropoda</taxon>
        <taxon>Hexapoda</taxon>
        <taxon>Insecta</taxon>
        <taxon>Pterygota</taxon>
        <taxon>Neoptera</taxon>
        <taxon>Endopterygota</taxon>
        <taxon>Coleoptera</taxon>
        <taxon>Polyphaga</taxon>
        <taxon>Cucujiformia</taxon>
        <taxon>Curculionidae</taxon>
        <taxon>Scolytinae</taxon>
        <taxon>Dendroctonus</taxon>
    </lineage>
</organism>
<dbReference type="InterPro" id="IPR037924">
    <property type="entry name" value="Pelle_death"/>
</dbReference>
<keyword evidence="16" id="KW-1185">Reference proteome</keyword>
<evidence type="ECO:0000256" key="1">
    <source>
        <dbReference type="ARBA" id="ARBA00008718"/>
    </source>
</evidence>
<evidence type="ECO:0000256" key="5">
    <source>
        <dbReference type="ARBA" id="ARBA00022741"/>
    </source>
</evidence>
<dbReference type="CDD" id="cd08307">
    <property type="entry name" value="Death_Pelle"/>
    <property type="match status" value="1"/>
</dbReference>
<accession>N6TH67</accession>
<dbReference type="GO" id="GO:1902533">
    <property type="term" value="P:positive regulation of intracellular signal transduction"/>
    <property type="evidence" value="ECO:0007669"/>
    <property type="project" value="UniProtKB-ARBA"/>
</dbReference>
<dbReference type="OrthoDB" id="4062651at2759"/>
<dbReference type="GO" id="GO:0009893">
    <property type="term" value="P:positive regulation of metabolic process"/>
    <property type="evidence" value="ECO:0007669"/>
    <property type="project" value="UniProtKB-ARBA"/>
</dbReference>
<dbReference type="EC" id="2.7.11.1" evidence="2"/>
<name>N6TH67_DENPD</name>
<dbReference type="InterPro" id="IPR001245">
    <property type="entry name" value="Ser-Thr/Tyr_kinase_cat_dom"/>
</dbReference>
<reference evidence="14 16" key="1">
    <citation type="journal article" date="2013" name="Genome Biol.">
        <title>Draft genome of the mountain pine beetle, Dendroctonus ponderosae Hopkins, a major forest pest.</title>
        <authorList>
            <person name="Keeling C.I."/>
            <person name="Yuen M.M."/>
            <person name="Liao N.Y."/>
            <person name="Docking T.R."/>
            <person name="Chan S.K."/>
            <person name="Taylor G.A."/>
            <person name="Palmquist D.L."/>
            <person name="Jackman S.D."/>
            <person name="Nguyen A."/>
            <person name="Li M."/>
            <person name="Henderson H."/>
            <person name="Janes J.K."/>
            <person name="Zhao Y."/>
            <person name="Pandoh P."/>
            <person name="Moore R."/>
            <person name="Sperling F.A."/>
            <person name="Huber D.P."/>
            <person name="Birol I."/>
            <person name="Jones S.J."/>
            <person name="Bohlmann J."/>
        </authorList>
    </citation>
    <scope>NUCLEOTIDE SEQUENCE</scope>
</reference>
<dbReference type="PROSITE" id="PS00107">
    <property type="entry name" value="PROTEIN_KINASE_ATP"/>
    <property type="match status" value="1"/>
</dbReference>
<dbReference type="Proteomes" id="UP000019118">
    <property type="component" value="Unassembled WGS sequence"/>
</dbReference>
<dbReference type="GO" id="GO:0004674">
    <property type="term" value="F:protein serine/threonine kinase activity"/>
    <property type="evidence" value="ECO:0007669"/>
    <property type="project" value="UniProtKB-KW"/>
</dbReference>
<keyword evidence="5 10" id="KW-0547">Nucleotide-binding</keyword>
<dbReference type="GO" id="GO:0005524">
    <property type="term" value="F:ATP binding"/>
    <property type="evidence" value="ECO:0007669"/>
    <property type="project" value="UniProtKB-UniRule"/>
</dbReference>
<dbReference type="AlphaFoldDB" id="N6TH67"/>
<dbReference type="GO" id="GO:0007165">
    <property type="term" value="P:signal transduction"/>
    <property type="evidence" value="ECO:0007669"/>
    <property type="project" value="InterPro"/>
</dbReference>
<evidence type="ECO:0000256" key="9">
    <source>
        <dbReference type="ARBA" id="ARBA00048679"/>
    </source>
</evidence>
<feature type="binding site" evidence="10">
    <location>
        <position position="229"/>
    </location>
    <ligand>
        <name>ATP</name>
        <dbReference type="ChEBI" id="CHEBI:30616"/>
    </ligand>
</feature>
<evidence type="ECO:0000256" key="6">
    <source>
        <dbReference type="ARBA" id="ARBA00022777"/>
    </source>
</evidence>
<dbReference type="Pfam" id="PF00531">
    <property type="entry name" value="Death"/>
    <property type="match status" value="1"/>
</dbReference>
<dbReference type="OMA" id="MQHYQSM"/>
<evidence type="ECO:0000259" key="12">
    <source>
        <dbReference type="PROSITE" id="PS50011"/>
    </source>
</evidence>
<gene>
    <name evidence="15" type="primary">109537660</name>
    <name evidence="14" type="ORF">YQE_06418</name>
</gene>
<dbReference type="Gene3D" id="1.10.533.10">
    <property type="entry name" value="Death Domain, Fas"/>
    <property type="match status" value="1"/>
</dbReference>
<evidence type="ECO:0000313" key="15">
    <source>
        <dbReference type="EnsemblMetazoa" id="XP_019760028.1"/>
    </source>
</evidence>
<dbReference type="EMBL" id="KB740954">
    <property type="protein sequence ID" value="ENN77083.1"/>
    <property type="molecule type" value="Genomic_DNA"/>
</dbReference>